<organism evidence="1 2">
    <name type="scientific">Thermoflexus hugenholtzii JAD2</name>
    <dbReference type="NCBI Taxonomy" id="877466"/>
    <lineage>
        <taxon>Bacteria</taxon>
        <taxon>Bacillati</taxon>
        <taxon>Chloroflexota</taxon>
        <taxon>Thermoflexia</taxon>
        <taxon>Thermoflexales</taxon>
        <taxon>Thermoflexaceae</taxon>
        <taxon>Thermoflexus</taxon>
    </lineage>
</organism>
<evidence type="ECO:0000313" key="1">
    <source>
        <dbReference type="EMBL" id="SNB63585.1"/>
    </source>
</evidence>
<dbReference type="InParanoid" id="A0A212QV62"/>
<reference evidence="2" key="1">
    <citation type="submission" date="2017-06" db="EMBL/GenBank/DDBJ databases">
        <authorList>
            <person name="Varghese N."/>
            <person name="Submissions S."/>
        </authorList>
    </citation>
    <scope>NUCLEOTIDE SEQUENCE [LARGE SCALE GENOMIC DNA]</scope>
    <source>
        <strain evidence="2">JAD2</strain>
    </source>
</reference>
<dbReference type="GO" id="GO:0016740">
    <property type="term" value="F:transferase activity"/>
    <property type="evidence" value="ECO:0007669"/>
    <property type="project" value="UniProtKB-KW"/>
</dbReference>
<dbReference type="Pfam" id="PF08843">
    <property type="entry name" value="AbiEii"/>
    <property type="match status" value="1"/>
</dbReference>
<dbReference type="OrthoDB" id="163283at2"/>
<sequence length="209" mass="23939">MTGGTALAEFYLGHRISFDLDLFTTQEGLVGPFSQVLERRFREKEWGVKIIRRFATFVEMLLEKAGEEIRLDLALDAPFRFAPPLLSEYGVLVNAWEDLKAEKTLAYYGRAEPRDAVDLYFLLEEHSLEHLMELAARKDPGFDRYGFAVALSRAEGFPDDPERWPVQMVRPFEPKRLKDRFRSLALDLMERLTGGNPLEGSGPQEKPEG</sequence>
<name>A0A212QV62_9CHLR</name>
<dbReference type="AlphaFoldDB" id="A0A212QV62"/>
<keyword evidence="1" id="KW-0808">Transferase</keyword>
<dbReference type="RefSeq" id="WP_159461607.1">
    <property type="nucleotide sequence ID" value="NZ_FYEK01000025.1"/>
</dbReference>
<proteinExistence type="predicted"/>
<gene>
    <name evidence="1" type="ORF">SAMN02746019_00006670</name>
</gene>
<keyword evidence="2" id="KW-1185">Reference proteome</keyword>
<dbReference type="EMBL" id="FYEK01000025">
    <property type="protein sequence ID" value="SNB63585.1"/>
    <property type="molecule type" value="Genomic_DNA"/>
</dbReference>
<dbReference type="InterPro" id="IPR014942">
    <property type="entry name" value="AbiEii"/>
</dbReference>
<accession>A0A212QV62</accession>
<evidence type="ECO:0000313" key="2">
    <source>
        <dbReference type="Proteomes" id="UP000197025"/>
    </source>
</evidence>
<dbReference type="Proteomes" id="UP000197025">
    <property type="component" value="Unassembled WGS sequence"/>
</dbReference>
<protein>
    <submittedName>
        <fullName evidence="1">Nucleotidyl transferase AbiEii toxin, Type IV TA system</fullName>
    </submittedName>
</protein>